<dbReference type="AlphaFoldDB" id="A0A060S3F9"/>
<evidence type="ECO:0000313" key="3">
    <source>
        <dbReference type="EMBL" id="CDO68815.1"/>
    </source>
</evidence>
<reference evidence="3" key="1">
    <citation type="submission" date="2014-01" db="EMBL/GenBank/DDBJ databases">
        <title>The genome of the white-rot fungus Pycnoporus cinnabarinus: a basidiomycete model with a versatile arsenal for lignocellulosic biomass breakdown.</title>
        <authorList>
            <person name="Levasseur A."/>
            <person name="Lomascolo A."/>
            <person name="Ruiz-Duenas F.J."/>
            <person name="Uzan E."/>
            <person name="Piumi F."/>
            <person name="Kues U."/>
            <person name="Ram A.F.J."/>
            <person name="Murat C."/>
            <person name="Haon M."/>
            <person name="Benoit I."/>
            <person name="Arfi Y."/>
            <person name="Chevret D."/>
            <person name="Drula E."/>
            <person name="Kwon M.J."/>
            <person name="Gouret P."/>
            <person name="Lesage-Meessen L."/>
            <person name="Lombard V."/>
            <person name="Mariette J."/>
            <person name="Noirot C."/>
            <person name="Park J."/>
            <person name="Patyshakuliyeva A."/>
            <person name="Wieneger R.A.B."/>
            <person name="Wosten H.A.B."/>
            <person name="Martin F."/>
            <person name="Coutinho P.M."/>
            <person name="de Vries R."/>
            <person name="Martinez A.T."/>
            <person name="Klopp C."/>
            <person name="Pontarotti P."/>
            <person name="Henrissat B."/>
            <person name="Record E."/>
        </authorList>
    </citation>
    <scope>NUCLEOTIDE SEQUENCE [LARGE SCALE GENOMIC DNA]</scope>
    <source>
        <strain evidence="3">BRFM137</strain>
    </source>
</reference>
<name>A0A060S3F9_PYCCI</name>
<feature type="domain" description="Squalene cyclase N-terminal" evidence="2">
    <location>
        <begin position="83"/>
        <end position="250"/>
    </location>
</feature>
<dbReference type="InterPro" id="IPR008930">
    <property type="entry name" value="Terpenoid_cyclase/PrenylTrfase"/>
</dbReference>
<gene>
    <name evidence="3" type="ORF">BN946_scf184805.g24</name>
</gene>
<dbReference type="GO" id="GO:0006696">
    <property type="term" value="P:ergosterol biosynthetic process"/>
    <property type="evidence" value="ECO:0007669"/>
    <property type="project" value="TreeGrafter"/>
</dbReference>
<organism evidence="3 4">
    <name type="scientific">Pycnoporus cinnabarinus</name>
    <name type="common">Cinnabar-red polypore</name>
    <name type="synonym">Trametes cinnabarina</name>
    <dbReference type="NCBI Taxonomy" id="5643"/>
    <lineage>
        <taxon>Eukaryota</taxon>
        <taxon>Fungi</taxon>
        <taxon>Dikarya</taxon>
        <taxon>Basidiomycota</taxon>
        <taxon>Agaricomycotina</taxon>
        <taxon>Agaricomycetes</taxon>
        <taxon>Polyporales</taxon>
        <taxon>Polyporaceae</taxon>
        <taxon>Trametes</taxon>
    </lineage>
</organism>
<evidence type="ECO:0000259" key="2">
    <source>
        <dbReference type="Pfam" id="PF13249"/>
    </source>
</evidence>
<comment type="similarity">
    <text evidence="1">Belongs to the terpene cyclase/mutase family.</text>
</comment>
<evidence type="ECO:0000256" key="1">
    <source>
        <dbReference type="ARBA" id="ARBA00009755"/>
    </source>
</evidence>
<keyword evidence="4" id="KW-1185">Reference proteome</keyword>
<dbReference type="STRING" id="5643.A0A060S3F9"/>
<dbReference type="Pfam" id="PF13249">
    <property type="entry name" value="SQHop_cyclase_N"/>
    <property type="match status" value="1"/>
</dbReference>
<accession>A0A060S3F9</accession>
<dbReference type="PANTHER" id="PTHR11764:SF20">
    <property type="entry name" value="LANOSTEROL SYNTHASE"/>
    <property type="match status" value="1"/>
</dbReference>
<evidence type="ECO:0000313" key="4">
    <source>
        <dbReference type="Proteomes" id="UP000029665"/>
    </source>
</evidence>
<dbReference type="GO" id="GO:0016104">
    <property type="term" value="P:triterpenoid biosynthetic process"/>
    <property type="evidence" value="ECO:0007669"/>
    <property type="project" value="InterPro"/>
</dbReference>
<dbReference type="OrthoDB" id="21502at2759"/>
<dbReference type="GO" id="GO:0000250">
    <property type="term" value="F:lanosterol synthase activity"/>
    <property type="evidence" value="ECO:0007669"/>
    <property type="project" value="TreeGrafter"/>
</dbReference>
<dbReference type="HOGENOM" id="CLU_009074_1_0_1"/>
<dbReference type="PANTHER" id="PTHR11764">
    <property type="entry name" value="TERPENE CYCLASE/MUTASE FAMILY MEMBER"/>
    <property type="match status" value="1"/>
</dbReference>
<dbReference type="EMBL" id="CCBP010000026">
    <property type="protein sequence ID" value="CDO68815.1"/>
    <property type="molecule type" value="Genomic_DNA"/>
</dbReference>
<dbReference type="Gene3D" id="6.20.120.20">
    <property type="match status" value="1"/>
</dbReference>
<dbReference type="OMA" id="QMDENDF"/>
<dbReference type="GO" id="GO:0005811">
    <property type="term" value="C:lipid droplet"/>
    <property type="evidence" value="ECO:0007669"/>
    <property type="project" value="InterPro"/>
</dbReference>
<proteinExistence type="inferred from homology"/>
<protein>
    <recommendedName>
        <fullName evidence="2">Squalene cyclase N-terminal domain-containing protein</fullName>
    </recommendedName>
</protein>
<comment type="caution">
    <text evidence="3">The sequence shown here is derived from an EMBL/GenBank/DDBJ whole genome shotgun (WGS) entry which is preliminary data.</text>
</comment>
<dbReference type="InterPro" id="IPR018333">
    <property type="entry name" value="Squalene_cyclase"/>
</dbReference>
<sequence>MAAYAPLDLPASGKLPFTDYSRWRLRISEDGDHTWHYLKSDQELAAWPQTDCDKYWIGLPLDLPTLPKPTNALEAARNGYRFFKHLQVEDGHWPGAYGGPMFLIPGLVIGSYVTGMPFQLEERLEIIRYLFNHANEDGGWGIHVEGHSTVFGTALNYCAIRILGVKPDHPVAVKARGCLHKLGGATGVPSWGKFWLSVLNVYDWDGNHMIPAELWVFPDWLPFHPHKWWIHTRNVYLPMGYLYAIRFKAEETTSYCPSGR</sequence>
<dbReference type="Proteomes" id="UP000029665">
    <property type="component" value="Unassembled WGS sequence"/>
</dbReference>
<dbReference type="SUPFAM" id="SSF48239">
    <property type="entry name" value="Terpenoid cyclases/Protein prenyltransferases"/>
    <property type="match status" value="1"/>
</dbReference>
<dbReference type="Gene3D" id="1.50.10.20">
    <property type="match status" value="1"/>
</dbReference>
<dbReference type="InterPro" id="IPR032697">
    <property type="entry name" value="SQ_cyclase_N"/>
</dbReference>